<feature type="non-terminal residue" evidence="4">
    <location>
        <position position="1"/>
    </location>
</feature>
<dbReference type="GO" id="GO:0004222">
    <property type="term" value="F:metalloendopeptidase activity"/>
    <property type="evidence" value="ECO:0007669"/>
    <property type="project" value="UniProtKB-UniRule"/>
</dbReference>
<evidence type="ECO:0000256" key="1">
    <source>
        <dbReference type="PROSITE-ProRule" id="PRU01211"/>
    </source>
</evidence>
<dbReference type="GO" id="GO:0005615">
    <property type="term" value="C:extracellular space"/>
    <property type="evidence" value="ECO:0007669"/>
    <property type="project" value="TreeGrafter"/>
</dbReference>
<keyword evidence="1 2" id="KW-0479">Metal-binding</keyword>
<dbReference type="Gene3D" id="3.40.390.10">
    <property type="entry name" value="Collagenase (Catalytic Domain)"/>
    <property type="match status" value="1"/>
</dbReference>
<accession>A0A0B7C2M6</accession>
<dbReference type="EMBL" id="HACG01051829">
    <property type="protein sequence ID" value="CEK98700.1"/>
    <property type="molecule type" value="Transcribed_RNA"/>
</dbReference>
<organism evidence="4">
    <name type="scientific">Arion vulgaris</name>
    <dbReference type="NCBI Taxonomy" id="1028688"/>
    <lineage>
        <taxon>Eukaryota</taxon>
        <taxon>Metazoa</taxon>
        <taxon>Spiralia</taxon>
        <taxon>Lophotrochozoa</taxon>
        <taxon>Mollusca</taxon>
        <taxon>Gastropoda</taxon>
        <taxon>Heterobranchia</taxon>
        <taxon>Euthyneura</taxon>
        <taxon>Panpulmonata</taxon>
        <taxon>Eupulmonata</taxon>
        <taxon>Stylommatophora</taxon>
        <taxon>Helicina</taxon>
        <taxon>Arionoidea</taxon>
        <taxon>Arionidae</taxon>
        <taxon>Arion</taxon>
    </lineage>
</organism>
<feature type="active site" evidence="1">
    <location>
        <position position="18"/>
    </location>
</feature>
<comment type="cofactor">
    <cofactor evidence="1 2">
        <name>Zn(2+)</name>
        <dbReference type="ChEBI" id="CHEBI:29105"/>
    </cofactor>
    <text evidence="1 2">Binds 1 zinc ion per subunit.</text>
</comment>
<feature type="binding site" evidence="1">
    <location>
        <position position="17"/>
    </location>
    <ligand>
        <name>Zn(2+)</name>
        <dbReference type="ChEBI" id="CHEBI:29105"/>
        <note>catalytic</note>
    </ligand>
</feature>
<dbReference type="PROSITE" id="PS51864">
    <property type="entry name" value="ASTACIN"/>
    <property type="match status" value="1"/>
</dbReference>
<evidence type="ECO:0000259" key="3">
    <source>
        <dbReference type="PROSITE" id="PS51864"/>
    </source>
</evidence>
<evidence type="ECO:0000313" key="4">
    <source>
        <dbReference type="EMBL" id="CEK98700.1"/>
    </source>
</evidence>
<reference evidence="4" key="1">
    <citation type="submission" date="2014-12" db="EMBL/GenBank/DDBJ databases">
        <title>Insight into the proteome of Arion vulgaris.</title>
        <authorList>
            <person name="Aradska J."/>
            <person name="Bulat T."/>
            <person name="Smidak R."/>
            <person name="Sarate P."/>
            <person name="Gangsoo J."/>
            <person name="Sialana F."/>
            <person name="Bilban M."/>
            <person name="Lubec G."/>
        </authorList>
    </citation>
    <scope>NUCLEOTIDE SEQUENCE</scope>
    <source>
        <tissue evidence="4">Skin</tissue>
    </source>
</reference>
<dbReference type="GO" id="GO:0008270">
    <property type="term" value="F:zinc ion binding"/>
    <property type="evidence" value="ECO:0007669"/>
    <property type="project" value="UniProtKB-UniRule"/>
</dbReference>
<dbReference type="GO" id="GO:0009953">
    <property type="term" value="P:dorsal/ventral pattern formation"/>
    <property type="evidence" value="ECO:0007669"/>
    <property type="project" value="TreeGrafter"/>
</dbReference>
<dbReference type="Pfam" id="PF01400">
    <property type="entry name" value="Astacin"/>
    <property type="match status" value="1"/>
</dbReference>
<comment type="caution">
    <text evidence="1">Lacks conserved residue(s) required for the propagation of feature annotation.</text>
</comment>
<dbReference type="PRINTS" id="PR00480">
    <property type="entry name" value="ASTACIN"/>
</dbReference>
<keyword evidence="1 2" id="KW-0862">Zinc</keyword>
<dbReference type="PANTHER" id="PTHR10127:SF866">
    <property type="entry name" value="TOLLOID-LIKE PROTEIN 2"/>
    <property type="match status" value="1"/>
</dbReference>
<dbReference type="MEROPS" id="M12.016"/>
<dbReference type="EC" id="3.4.24.-" evidence="2"/>
<keyword evidence="1 2" id="KW-0645">Protease</keyword>
<dbReference type="InterPro" id="IPR024079">
    <property type="entry name" value="MetalloPept_cat_dom_sf"/>
</dbReference>
<evidence type="ECO:0000256" key="2">
    <source>
        <dbReference type="RuleBase" id="RU361183"/>
    </source>
</evidence>
<feature type="binding site" evidence="1">
    <location>
        <position position="21"/>
    </location>
    <ligand>
        <name>Zn(2+)</name>
        <dbReference type="ChEBI" id="CHEBI:29105"/>
        <note>catalytic</note>
    </ligand>
</feature>
<proteinExistence type="predicted"/>
<dbReference type="AlphaFoldDB" id="A0A0B7C2M6"/>
<dbReference type="InterPro" id="IPR001506">
    <property type="entry name" value="Peptidase_M12A"/>
</dbReference>
<keyword evidence="1 2" id="KW-0378">Hydrolase</keyword>
<gene>
    <name evidence="4" type="primary">ORF219374</name>
</gene>
<name>A0A0B7C2M6_9EUPU</name>
<feature type="binding site" evidence="1">
    <location>
        <position position="27"/>
    </location>
    <ligand>
        <name>Zn(2+)</name>
        <dbReference type="ChEBI" id="CHEBI:29105"/>
        <note>catalytic</note>
    </ligand>
</feature>
<dbReference type="GO" id="GO:0016485">
    <property type="term" value="P:protein processing"/>
    <property type="evidence" value="ECO:0007669"/>
    <property type="project" value="TreeGrafter"/>
</dbReference>
<feature type="domain" description="Peptidase M12A" evidence="3">
    <location>
        <begin position="1"/>
        <end position="71"/>
    </location>
</feature>
<sequence length="71" mass="8052">QAISIGEGCVTIGIVAHELGHVIGFHHEHKRPDRDNYVNVITGNIKPNERYNFNITEDINSLNETYDFDSI</sequence>
<feature type="non-terminal residue" evidence="4">
    <location>
        <position position="71"/>
    </location>
</feature>
<dbReference type="PANTHER" id="PTHR10127">
    <property type="entry name" value="DISCOIDIN, CUB, EGF, LAMININ , AND ZINC METALLOPROTEASE DOMAIN CONTAINING"/>
    <property type="match status" value="1"/>
</dbReference>
<dbReference type="SUPFAM" id="SSF55486">
    <property type="entry name" value="Metalloproteases ('zincins'), catalytic domain"/>
    <property type="match status" value="1"/>
</dbReference>
<keyword evidence="1 2" id="KW-0482">Metalloprotease</keyword>
<protein>
    <recommendedName>
        <fullName evidence="2">Metalloendopeptidase</fullName>
        <ecNumber evidence="2">3.4.24.-</ecNumber>
    </recommendedName>
</protein>